<keyword evidence="7" id="KW-1133">Transmembrane helix</keyword>
<dbReference type="GO" id="GO:0060468">
    <property type="term" value="P:prevention of polyspermy"/>
    <property type="evidence" value="ECO:0007669"/>
    <property type="project" value="TreeGrafter"/>
</dbReference>
<evidence type="ECO:0000256" key="15">
    <source>
        <dbReference type="ARBA" id="ARBA00042273"/>
    </source>
</evidence>
<dbReference type="Gene3D" id="4.10.110.10">
    <property type="entry name" value="Spasmolytic Protein, domain 1"/>
    <property type="match status" value="1"/>
</dbReference>
<keyword evidence="6" id="KW-0812">Transmembrane</keyword>
<dbReference type="AlphaFoldDB" id="A0A9Q0DU58"/>
<organism evidence="22 23">
    <name type="scientific">Muraenolepis orangiensis</name>
    <name type="common">Patagonian moray cod</name>
    <dbReference type="NCBI Taxonomy" id="630683"/>
    <lineage>
        <taxon>Eukaryota</taxon>
        <taxon>Metazoa</taxon>
        <taxon>Chordata</taxon>
        <taxon>Craniata</taxon>
        <taxon>Vertebrata</taxon>
        <taxon>Euteleostomi</taxon>
        <taxon>Actinopterygii</taxon>
        <taxon>Neopterygii</taxon>
        <taxon>Teleostei</taxon>
        <taxon>Neoteleostei</taxon>
        <taxon>Acanthomorphata</taxon>
        <taxon>Zeiogadaria</taxon>
        <taxon>Gadariae</taxon>
        <taxon>Gadiformes</taxon>
        <taxon>Muraenolepidoidei</taxon>
        <taxon>Muraenolepididae</taxon>
        <taxon>Muraenolepis</taxon>
    </lineage>
</organism>
<evidence type="ECO:0000256" key="13">
    <source>
        <dbReference type="ARBA" id="ARBA00037545"/>
    </source>
</evidence>
<evidence type="ECO:0000256" key="12">
    <source>
        <dbReference type="ARBA" id="ARBA00024183"/>
    </source>
</evidence>
<protein>
    <recommendedName>
        <fullName evidence="14">Zona pellucida sperm-binding protein 4</fullName>
    </recommendedName>
    <alternativeName>
        <fullName evidence="16">Zona pellucida glycoprotein 4</fullName>
    </alternativeName>
    <alternativeName>
        <fullName evidence="15">Zona pellucida protein B</fullName>
    </alternativeName>
</protein>
<dbReference type="GO" id="GO:0035805">
    <property type="term" value="C:egg coat"/>
    <property type="evidence" value="ECO:0007669"/>
    <property type="project" value="UniProtKB-SubCell"/>
</dbReference>
<evidence type="ECO:0000256" key="11">
    <source>
        <dbReference type="ARBA" id="ARBA00023279"/>
    </source>
</evidence>
<feature type="region of interest" description="Disordered" evidence="18">
    <location>
        <begin position="179"/>
        <end position="198"/>
    </location>
</feature>
<dbReference type="SMART" id="SM00018">
    <property type="entry name" value="PD"/>
    <property type="match status" value="1"/>
</dbReference>
<dbReference type="InterPro" id="IPR055356">
    <property type="entry name" value="ZP-N"/>
</dbReference>
<evidence type="ECO:0000259" key="20">
    <source>
        <dbReference type="PROSITE" id="PS51034"/>
    </source>
</evidence>
<keyword evidence="11" id="KW-0278">Fertilization</keyword>
<keyword evidence="9 17" id="KW-1015">Disulfide bond</keyword>
<dbReference type="InterPro" id="IPR044913">
    <property type="entry name" value="P_trefoil_dom_sf"/>
</dbReference>
<dbReference type="Pfam" id="PF00100">
    <property type="entry name" value="Zona_pellucida"/>
    <property type="match status" value="1"/>
</dbReference>
<evidence type="ECO:0000256" key="4">
    <source>
        <dbReference type="ARBA" id="ARBA00022530"/>
    </source>
</evidence>
<evidence type="ECO:0000256" key="6">
    <source>
        <dbReference type="ARBA" id="ARBA00022692"/>
    </source>
</evidence>
<keyword evidence="10" id="KW-0325">Glycoprotein</keyword>
<dbReference type="Pfam" id="PF00088">
    <property type="entry name" value="Trefoil"/>
    <property type="match status" value="1"/>
</dbReference>
<evidence type="ECO:0000256" key="5">
    <source>
        <dbReference type="ARBA" id="ARBA00022685"/>
    </source>
</evidence>
<comment type="caution">
    <text evidence="22">The sequence shown here is derived from an EMBL/GenBank/DDBJ whole genome shotgun (WGS) entry which is preliminary data.</text>
</comment>
<feature type="domain" description="P-type" evidence="21">
    <location>
        <begin position="202"/>
        <end position="240"/>
    </location>
</feature>
<proteinExistence type="predicted"/>
<dbReference type="InterPro" id="IPR042235">
    <property type="entry name" value="ZP-C_dom"/>
</dbReference>
<keyword evidence="8" id="KW-0472">Membrane</keyword>
<reference evidence="22" key="1">
    <citation type="submission" date="2022-07" db="EMBL/GenBank/DDBJ databases">
        <title>Chromosome-level genome of Muraenolepis orangiensis.</title>
        <authorList>
            <person name="Kim J."/>
        </authorList>
    </citation>
    <scope>NUCLEOTIDE SEQUENCE</scope>
    <source>
        <strain evidence="22">KU_S4_2022</strain>
        <tissue evidence="22">Muscle</tissue>
    </source>
</reference>
<dbReference type="PANTHER" id="PTHR23343:SF31">
    <property type="entry name" value="ZONA PELLUCIDA SPERM-BINDING PROTEIN 4"/>
    <property type="match status" value="1"/>
</dbReference>
<evidence type="ECO:0000256" key="10">
    <source>
        <dbReference type="ARBA" id="ARBA00023180"/>
    </source>
</evidence>
<evidence type="ECO:0000256" key="7">
    <source>
        <dbReference type="ARBA" id="ARBA00022989"/>
    </source>
</evidence>
<evidence type="ECO:0000256" key="16">
    <source>
        <dbReference type="ARBA" id="ARBA00042573"/>
    </source>
</evidence>
<dbReference type="Proteomes" id="UP001148018">
    <property type="component" value="Unassembled WGS sequence"/>
</dbReference>
<keyword evidence="3" id="KW-0964">Secreted</keyword>
<feature type="disulfide bond" evidence="17">
    <location>
        <begin position="214"/>
        <end position="229"/>
    </location>
</feature>
<comment type="subcellular location">
    <subcellularLocation>
        <location evidence="1">Cell membrane</location>
        <topology evidence="1">Single-pass type I membrane protein</topology>
    </subcellularLocation>
    <subcellularLocation>
        <location evidence="12">Zona pellucida</location>
    </subcellularLocation>
</comment>
<keyword evidence="19" id="KW-0732">Signal</keyword>
<evidence type="ECO:0000256" key="1">
    <source>
        <dbReference type="ARBA" id="ARBA00004251"/>
    </source>
</evidence>
<dbReference type="GO" id="GO:0005886">
    <property type="term" value="C:plasma membrane"/>
    <property type="evidence" value="ECO:0007669"/>
    <property type="project" value="UniProtKB-SubCell"/>
</dbReference>
<feature type="disulfide bond" evidence="17">
    <location>
        <begin position="204"/>
        <end position="230"/>
    </location>
</feature>
<dbReference type="SMART" id="SM00241">
    <property type="entry name" value="ZP"/>
    <property type="match status" value="1"/>
</dbReference>
<dbReference type="SUPFAM" id="SSF57492">
    <property type="entry name" value="Trefoil"/>
    <property type="match status" value="1"/>
</dbReference>
<dbReference type="PROSITE" id="PS51448">
    <property type="entry name" value="P_TREFOIL_2"/>
    <property type="match status" value="1"/>
</dbReference>
<dbReference type="Gene3D" id="2.60.40.3210">
    <property type="entry name" value="Zona pellucida, ZP-N domain"/>
    <property type="match status" value="1"/>
</dbReference>
<dbReference type="InterPro" id="IPR000519">
    <property type="entry name" value="P_trefoil_dom"/>
</dbReference>
<evidence type="ECO:0000313" key="23">
    <source>
        <dbReference type="Proteomes" id="UP001148018"/>
    </source>
</evidence>
<keyword evidence="2" id="KW-1003">Cell membrane</keyword>
<dbReference type="GO" id="GO:0032190">
    <property type="term" value="F:acrosin binding"/>
    <property type="evidence" value="ECO:0007669"/>
    <property type="project" value="TreeGrafter"/>
</dbReference>
<dbReference type="OrthoDB" id="8919081at2759"/>
<keyword evidence="4" id="KW-0272">Extracellular matrix</keyword>
<gene>
    <name evidence="22" type="ORF">NHX12_002291</name>
</gene>
<comment type="caution">
    <text evidence="17">Lacks conserved residue(s) required for the propagation of feature annotation.</text>
</comment>
<feature type="chain" id="PRO_5040291811" description="Zona pellucida sperm-binding protein 4" evidence="19">
    <location>
        <begin position="27"/>
        <end position="553"/>
    </location>
</feature>
<feature type="signal peptide" evidence="19">
    <location>
        <begin position="1"/>
        <end position="26"/>
    </location>
</feature>
<dbReference type="CDD" id="cd00111">
    <property type="entry name" value="Trefoil"/>
    <property type="match status" value="1"/>
</dbReference>
<feature type="domain" description="ZP" evidence="20">
    <location>
        <begin position="245"/>
        <end position="529"/>
    </location>
</feature>
<feature type="compositionally biased region" description="Polar residues" evidence="18">
    <location>
        <begin position="150"/>
        <end position="172"/>
    </location>
</feature>
<evidence type="ECO:0000256" key="2">
    <source>
        <dbReference type="ARBA" id="ARBA00022475"/>
    </source>
</evidence>
<keyword evidence="5" id="KW-0165">Cleavage on pair of basic residues</keyword>
<sequence>MERHSSATLVVALVLLGFYAGTLVEAQIKGAPQQAPAWPAQKPPQDPRPLIWQARPPKPIPQATARPAWPPQQNPVWQAKPPQPIPQATARPARPPQQNPVWQAKPPQPIPQATARPAWPPQPIPQATARPAWPPQQNPVWQAKPPQPIPQVTTRPARPPQQNSVWEAKPSQHNLQWDAQKEGSVPQQQNTKVPQLPPAPAQTCEVAIGQRVPCGGLDITADACNAISCCFDSNGCYYGKAVTVQCTKDGHFIVVVAKDATLPTLDLGSITLMGAGAGCSFVDSNSVFAIFHFPVTSCGSNVMEEPGVIIYENRMSSVYSFDYGDHGVITRDSSYELLFQCRYTGTTVETLVVQVNPLDFPPPPVAAYGPIQVELRLGNGVCLIKGCDEVDAAYTSYYEDSDYPVSKVLRDPVFIELRLLHVTDPNLVLTMGRCWTTTTPNPHSLPQWDICVDGCPSQNDRYLSTLIPVGASSGLDFPRHYNRVMFQMFTFVEPNEMTPLREQVYIHCSTSVCTPGPAKRHAPGSAVKKDPKHVHTVGPLEMTLAETQTKPSL</sequence>
<dbReference type="Pfam" id="PF23344">
    <property type="entry name" value="ZP-N"/>
    <property type="match status" value="1"/>
</dbReference>
<dbReference type="Gene3D" id="2.60.40.4100">
    <property type="entry name" value="Zona pellucida, ZP-C domain"/>
    <property type="match status" value="1"/>
</dbReference>
<dbReference type="InterPro" id="IPR051148">
    <property type="entry name" value="Zona_Pellucida_Domain_gp"/>
</dbReference>
<dbReference type="InterPro" id="IPR055355">
    <property type="entry name" value="ZP-C"/>
</dbReference>
<evidence type="ECO:0000313" key="22">
    <source>
        <dbReference type="EMBL" id="KAJ3595879.1"/>
    </source>
</evidence>
<evidence type="ECO:0000256" key="8">
    <source>
        <dbReference type="ARBA" id="ARBA00023136"/>
    </source>
</evidence>
<keyword evidence="23" id="KW-1185">Reference proteome</keyword>
<feature type="region of interest" description="Disordered" evidence="18">
    <location>
        <begin position="34"/>
        <end position="172"/>
    </location>
</feature>
<dbReference type="PROSITE" id="PS51034">
    <property type="entry name" value="ZP_2"/>
    <property type="match status" value="1"/>
</dbReference>
<evidence type="ECO:0000256" key="17">
    <source>
        <dbReference type="PROSITE-ProRule" id="PRU00779"/>
    </source>
</evidence>
<dbReference type="InterPro" id="IPR001507">
    <property type="entry name" value="ZP_dom"/>
</dbReference>
<name>A0A9Q0DU58_9TELE</name>
<evidence type="ECO:0000256" key="3">
    <source>
        <dbReference type="ARBA" id="ARBA00022525"/>
    </source>
</evidence>
<accession>A0A9Q0DU58</accession>
<dbReference type="GO" id="GO:0035804">
    <property type="term" value="F:structural constituent of egg coat"/>
    <property type="evidence" value="ECO:0007669"/>
    <property type="project" value="TreeGrafter"/>
</dbReference>
<evidence type="ECO:0000256" key="14">
    <source>
        <dbReference type="ARBA" id="ARBA00040238"/>
    </source>
</evidence>
<comment type="function">
    <text evidence="13">Component of the zona pellucida, an extracellular matrix surrounding oocytes which mediates sperm binding, induction of the acrosome reaction and prevents post-fertilization polyspermy. The zona pellucida is composed of 3 to 4 glycoproteins, ZP1, ZP2, ZP3, and ZP4. ZP4 may act as a sperm receptor.</text>
</comment>
<dbReference type="GO" id="GO:0007339">
    <property type="term" value="P:binding of sperm to zona pellucida"/>
    <property type="evidence" value="ECO:0007669"/>
    <property type="project" value="TreeGrafter"/>
</dbReference>
<dbReference type="PANTHER" id="PTHR23343">
    <property type="entry name" value="ZONA PELLUCIDA SPERM-BINDING PROTEIN"/>
    <property type="match status" value="1"/>
</dbReference>
<evidence type="ECO:0000256" key="9">
    <source>
        <dbReference type="ARBA" id="ARBA00023157"/>
    </source>
</evidence>
<evidence type="ECO:0000256" key="19">
    <source>
        <dbReference type="SAM" id="SignalP"/>
    </source>
</evidence>
<dbReference type="EMBL" id="JANIIK010000110">
    <property type="protein sequence ID" value="KAJ3595879.1"/>
    <property type="molecule type" value="Genomic_DNA"/>
</dbReference>
<evidence type="ECO:0000256" key="18">
    <source>
        <dbReference type="SAM" id="MobiDB-lite"/>
    </source>
</evidence>
<evidence type="ECO:0000259" key="21">
    <source>
        <dbReference type="PROSITE" id="PS51448"/>
    </source>
</evidence>